<evidence type="ECO:0000313" key="2">
    <source>
        <dbReference type="Proteomes" id="UP000054538"/>
    </source>
</evidence>
<reference evidence="2" key="2">
    <citation type="submission" date="2015-01" db="EMBL/GenBank/DDBJ databases">
        <title>Evolutionary Origins and Diversification of the Mycorrhizal Mutualists.</title>
        <authorList>
            <consortium name="DOE Joint Genome Institute"/>
            <consortium name="Mycorrhizal Genomics Consortium"/>
            <person name="Kohler A."/>
            <person name="Kuo A."/>
            <person name="Nagy L.G."/>
            <person name="Floudas D."/>
            <person name="Copeland A."/>
            <person name="Barry K.W."/>
            <person name="Cichocki N."/>
            <person name="Veneault-Fourrey C."/>
            <person name="LaButti K."/>
            <person name="Lindquist E.A."/>
            <person name="Lipzen A."/>
            <person name="Lundell T."/>
            <person name="Morin E."/>
            <person name="Murat C."/>
            <person name="Riley R."/>
            <person name="Ohm R."/>
            <person name="Sun H."/>
            <person name="Tunlid A."/>
            <person name="Henrissat B."/>
            <person name="Grigoriev I.V."/>
            <person name="Hibbett D.S."/>
            <person name="Martin F."/>
        </authorList>
    </citation>
    <scope>NUCLEOTIDE SEQUENCE [LARGE SCALE GENOMIC DNA]</scope>
    <source>
        <strain evidence="2">Ve08.2h10</strain>
    </source>
</reference>
<sequence length="207" mass="23305">ERLKKEWVSPFYAFFDPTPVIIKVNGCCAHEFKCSACNCKAKGCQYLDKKDAHSTGNMRKHVKSCWGDETLETADTAKDVNEVRAKIVGGVLRNRTIMAAFERKGKGKVVYSHRLHTRAEAKGFKSLMKTGRPEYYIPSLETVSADNTYQEYEGQISFTTDAWTSPNHRAFVAFSMHLKHEGIPLTFPLDVVEVVKVSNLHVQCAAI</sequence>
<dbReference type="HOGENOM" id="CLU_087375_1_0_1"/>
<dbReference type="AlphaFoldDB" id="A0A0D0C2Q1"/>
<name>A0A0D0C2Q1_9AGAM</name>
<dbReference type="Proteomes" id="UP000054538">
    <property type="component" value="Unassembled WGS sequence"/>
</dbReference>
<proteinExistence type="predicted"/>
<gene>
    <name evidence="1" type="ORF">PAXRUDRAFT_166906</name>
</gene>
<feature type="non-terminal residue" evidence="1">
    <location>
        <position position="1"/>
    </location>
</feature>
<accession>A0A0D0C2Q1</accession>
<evidence type="ECO:0000313" key="1">
    <source>
        <dbReference type="EMBL" id="KIK77422.1"/>
    </source>
</evidence>
<protein>
    <submittedName>
        <fullName evidence="1">Uncharacterized protein</fullName>
    </submittedName>
</protein>
<organism evidence="1 2">
    <name type="scientific">Paxillus rubicundulus Ve08.2h10</name>
    <dbReference type="NCBI Taxonomy" id="930991"/>
    <lineage>
        <taxon>Eukaryota</taxon>
        <taxon>Fungi</taxon>
        <taxon>Dikarya</taxon>
        <taxon>Basidiomycota</taxon>
        <taxon>Agaricomycotina</taxon>
        <taxon>Agaricomycetes</taxon>
        <taxon>Agaricomycetidae</taxon>
        <taxon>Boletales</taxon>
        <taxon>Paxilineae</taxon>
        <taxon>Paxillaceae</taxon>
        <taxon>Paxillus</taxon>
    </lineage>
</organism>
<dbReference type="InParanoid" id="A0A0D0C2Q1"/>
<keyword evidence="2" id="KW-1185">Reference proteome</keyword>
<reference evidence="1 2" key="1">
    <citation type="submission" date="2014-04" db="EMBL/GenBank/DDBJ databases">
        <authorList>
            <consortium name="DOE Joint Genome Institute"/>
            <person name="Kuo A."/>
            <person name="Kohler A."/>
            <person name="Jargeat P."/>
            <person name="Nagy L.G."/>
            <person name="Floudas D."/>
            <person name="Copeland A."/>
            <person name="Barry K.W."/>
            <person name="Cichocki N."/>
            <person name="Veneault-Fourrey C."/>
            <person name="LaButti K."/>
            <person name="Lindquist E.A."/>
            <person name="Lipzen A."/>
            <person name="Lundell T."/>
            <person name="Morin E."/>
            <person name="Murat C."/>
            <person name="Sun H."/>
            <person name="Tunlid A."/>
            <person name="Henrissat B."/>
            <person name="Grigoriev I.V."/>
            <person name="Hibbett D.S."/>
            <person name="Martin F."/>
            <person name="Nordberg H.P."/>
            <person name="Cantor M.N."/>
            <person name="Hua S.X."/>
        </authorList>
    </citation>
    <scope>NUCLEOTIDE SEQUENCE [LARGE SCALE GENOMIC DNA]</scope>
    <source>
        <strain evidence="1 2">Ve08.2h10</strain>
    </source>
</reference>
<dbReference type="STRING" id="930991.A0A0D0C2Q1"/>
<dbReference type="EMBL" id="KN826994">
    <property type="protein sequence ID" value="KIK77422.1"/>
    <property type="molecule type" value="Genomic_DNA"/>
</dbReference>
<dbReference type="OrthoDB" id="2677917at2759"/>